<gene>
    <name evidence="1" type="ORF">GDO81_028942</name>
</gene>
<organism evidence="1 2">
    <name type="scientific">Engystomops pustulosus</name>
    <name type="common">Tungara frog</name>
    <name type="synonym">Physalaemus pustulosus</name>
    <dbReference type="NCBI Taxonomy" id="76066"/>
    <lineage>
        <taxon>Eukaryota</taxon>
        <taxon>Metazoa</taxon>
        <taxon>Chordata</taxon>
        <taxon>Craniata</taxon>
        <taxon>Vertebrata</taxon>
        <taxon>Euteleostomi</taxon>
        <taxon>Amphibia</taxon>
        <taxon>Batrachia</taxon>
        <taxon>Anura</taxon>
        <taxon>Neobatrachia</taxon>
        <taxon>Hyloidea</taxon>
        <taxon>Leptodactylidae</taxon>
        <taxon>Leiuperinae</taxon>
        <taxon>Engystomops</taxon>
    </lineage>
</organism>
<evidence type="ECO:0000313" key="1">
    <source>
        <dbReference type="EMBL" id="KAG8547159.1"/>
    </source>
</evidence>
<dbReference type="EMBL" id="WNYA01000810">
    <property type="protein sequence ID" value="KAG8547159.1"/>
    <property type="molecule type" value="Genomic_DNA"/>
</dbReference>
<name>A0AAV6ZCR6_ENGPU</name>
<accession>A0AAV6ZCR6</accession>
<protein>
    <submittedName>
        <fullName evidence="1">Uncharacterized protein</fullName>
    </submittedName>
</protein>
<proteinExistence type="predicted"/>
<evidence type="ECO:0000313" key="2">
    <source>
        <dbReference type="Proteomes" id="UP000824782"/>
    </source>
</evidence>
<reference evidence="1" key="1">
    <citation type="thesis" date="2020" institute="ProQuest LLC" country="789 East Eisenhower Parkway, Ann Arbor, MI, USA">
        <title>Comparative Genomics and Chromosome Evolution.</title>
        <authorList>
            <person name="Mudd A.B."/>
        </authorList>
    </citation>
    <scope>NUCLEOTIDE SEQUENCE</scope>
    <source>
        <strain evidence="1">237g6f4</strain>
        <tissue evidence="1">Blood</tissue>
    </source>
</reference>
<sequence length="70" mass="8440">MSQLKYSVKTAEFIKYRKYTKKIWKYKMPCKIHHSHHLQCTIQVNDRENPKCINSNKKNLSDSLLIIARF</sequence>
<dbReference type="AlphaFoldDB" id="A0AAV6ZCR6"/>
<dbReference type="Proteomes" id="UP000824782">
    <property type="component" value="Unassembled WGS sequence"/>
</dbReference>
<comment type="caution">
    <text evidence="1">The sequence shown here is derived from an EMBL/GenBank/DDBJ whole genome shotgun (WGS) entry which is preliminary data.</text>
</comment>
<keyword evidence="2" id="KW-1185">Reference proteome</keyword>